<evidence type="ECO:0000313" key="1">
    <source>
        <dbReference type="EMBL" id="KAK2947497.1"/>
    </source>
</evidence>
<name>A0ABQ9X724_9EUKA</name>
<proteinExistence type="predicted"/>
<evidence type="ECO:0000313" key="2">
    <source>
        <dbReference type="Proteomes" id="UP001281761"/>
    </source>
</evidence>
<protein>
    <submittedName>
        <fullName evidence="1">Uncharacterized protein</fullName>
    </submittedName>
</protein>
<accession>A0ABQ9X724</accession>
<gene>
    <name evidence="1" type="ORF">BLNAU_17583</name>
</gene>
<keyword evidence="2" id="KW-1185">Reference proteome</keyword>
<reference evidence="1 2" key="1">
    <citation type="journal article" date="2022" name="bioRxiv">
        <title>Genomics of Preaxostyla Flagellates Illuminates Evolutionary Transitions and the Path Towards Mitochondrial Loss.</title>
        <authorList>
            <person name="Novak L.V.F."/>
            <person name="Treitli S.C."/>
            <person name="Pyrih J."/>
            <person name="Halakuc P."/>
            <person name="Pipaliya S.V."/>
            <person name="Vacek V."/>
            <person name="Brzon O."/>
            <person name="Soukal P."/>
            <person name="Eme L."/>
            <person name="Dacks J.B."/>
            <person name="Karnkowska A."/>
            <person name="Elias M."/>
            <person name="Hampl V."/>
        </authorList>
    </citation>
    <scope>NUCLEOTIDE SEQUENCE [LARGE SCALE GENOMIC DNA]</scope>
    <source>
        <strain evidence="1">NAU3</strain>
        <tissue evidence="1">Gut</tissue>
    </source>
</reference>
<organism evidence="1 2">
    <name type="scientific">Blattamonas nauphoetae</name>
    <dbReference type="NCBI Taxonomy" id="2049346"/>
    <lineage>
        <taxon>Eukaryota</taxon>
        <taxon>Metamonada</taxon>
        <taxon>Preaxostyla</taxon>
        <taxon>Oxymonadida</taxon>
        <taxon>Blattamonas</taxon>
    </lineage>
</organism>
<dbReference type="EMBL" id="JARBJD010000199">
    <property type="protein sequence ID" value="KAK2947497.1"/>
    <property type="molecule type" value="Genomic_DNA"/>
</dbReference>
<comment type="caution">
    <text evidence="1">The sequence shown here is derived from an EMBL/GenBank/DDBJ whole genome shotgun (WGS) entry which is preliminary data.</text>
</comment>
<sequence length="541" mass="60926">MLVGKDSSTPRGDNAKAKDTRLVEVFLRQLGGECKPLRPVMLNSLLILAKEYDWAISAILDVGYIRTLEQYCKTASLSTFPPSLPRLLYLLELEVRSNSTDSSSKLVPFAGQLCSMLAERVSQIKSLFTESSLSDPTNTALSTTLHDESPHLTRDAALEMLYEGLTLLKTLLSDRFFIVEEVLIKFDFVPFLKSTIITLIVLIMLWRSDLLIKVLDRLCSLLERTCRRSSPTRTSHLKVIINISSAVTDLTPNMLKEDLVQRVIVMSKPAAVPTTHAQFHLRLICSLVKLIHSKNRDWFWETDWTRIRILHFERALKPAKQYLQFILQREEFIPQDNRWDPELSYEINALLRQTLTLERDLIQHGEIVETGREEWEVGWLVEKTVKNATPLSEILNRHFDCGKLTRERNSDVLHLSPGFFEILDYPVMSTMLKMEGNLSTISIPVNAHIRTPFVVGTGLEGAGSSISVIHCSYHSSTSPELLPLVSTFTRLPTQTHDSLSTDTPNSDLISPFLSVNGAGLLLSDVELILGTGPLLDFGSAN</sequence>
<dbReference type="Proteomes" id="UP001281761">
    <property type="component" value="Unassembled WGS sequence"/>
</dbReference>